<proteinExistence type="predicted"/>
<dbReference type="EMBL" id="CP126084">
    <property type="protein sequence ID" value="WHX51409.1"/>
    <property type="molecule type" value="Genomic_DNA"/>
</dbReference>
<feature type="compositionally biased region" description="Basic residues" evidence="1">
    <location>
        <begin position="1"/>
        <end position="28"/>
    </location>
</feature>
<dbReference type="InterPro" id="IPR055171">
    <property type="entry name" value="GT-D-like"/>
</dbReference>
<dbReference type="AlphaFoldDB" id="A0AA95ICG6"/>
<dbReference type="NCBIfam" id="NF040628">
    <property type="entry name" value="GT-D_rel"/>
    <property type="match status" value="1"/>
</dbReference>
<evidence type="ECO:0000313" key="4">
    <source>
        <dbReference type="Proteomes" id="UP001177943"/>
    </source>
</evidence>
<dbReference type="InterPro" id="IPR049785">
    <property type="entry name" value="GT-D-like_firm"/>
</dbReference>
<protein>
    <submittedName>
        <fullName evidence="3">GT-D fold domain-containing glycosyltransferase</fullName>
    </submittedName>
</protein>
<sequence length="344" mass="37071">MHSRRARRRRRNWNRARRRTRTGKRTPSRNRSSIANGRLPVESSFAPSSDPLEEDIAISGKAAGCSYDEGYRQGYYEGGEAKVERQLPPYTLLPDLTIDDVIALGIQQVTASLVPVMSPTAVCAAVIRALEQRQPLSVIRLGDGEVLTLAHDMIISVEEAKLLGPFLPYAGVTLPDTAARRSLAESIRQANIVGIPVSRHPSFQGLLFPALNQHGISHRMLRMTSSTVNYALHEQGLLSRMLSGRQLLLIGNKAAGLADVLGSHGLEVTGIITPVKGVHDVQRIIEQAASIEFDLALVAAGVAAVMICTAIAQELGKVSFDIGHLADRLVSGGTFLLPGVEVNG</sequence>
<dbReference type="KEGG" id="pwn:QNH46_06810"/>
<reference evidence="3" key="1">
    <citation type="submission" date="2023-05" db="EMBL/GenBank/DDBJ databases">
        <title>Comparative genomics of Bacillaceae isolates and their secondary metabolite potential.</title>
        <authorList>
            <person name="Song L."/>
            <person name="Nielsen L.J."/>
            <person name="Mohite O."/>
            <person name="Xu X."/>
            <person name="Weber T."/>
            <person name="Kovacs A.T."/>
        </authorList>
    </citation>
    <scope>NUCLEOTIDE SEQUENCE</scope>
    <source>
        <strain evidence="3">B2_4</strain>
    </source>
</reference>
<feature type="region of interest" description="Disordered" evidence="1">
    <location>
        <begin position="1"/>
        <end position="51"/>
    </location>
</feature>
<organism evidence="3 4">
    <name type="scientific">Paenibacillus woosongensis</name>
    <dbReference type="NCBI Taxonomy" id="307580"/>
    <lineage>
        <taxon>Bacteria</taxon>
        <taxon>Bacillati</taxon>
        <taxon>Bacillota</taxon>
        <taxon>Bacilli</taxon>
        <taxon>Bacillales</taxon>
        <taxon>Paenibacillaceae</taxon>
        <taxon>Paenibacillus</taxon>
    </lineage>
</organism>
<dbReference type="Proteomes" id="UP001177943">
    <property type="component" value="Chromosome"/>
</dbReference>
<feature type="domain" description="GT-D fold-like" evidence="2">
    <location>
        <begin position="118"/>
        <end position="328"/>
    </location>
</feature>
<gene>
    <name evidence="3" type="ORF">QNH46_06810</name>
</gene>
<evidence type="ECO:0000256" key="1">
    <source>
        <dbReference type="SAM" id="MobiDB-lite"/>
    </source>
</evidence>
<evidence type="ECO:0000313" key="3">
    <source>
        <dbReference type="EMBL" id="WHX51409.1"/>
    </source>
</evidence>
<name>A0AA95ICG6_9BACL</name>
<dbReference type="RefSeq" id="WP_283928368.1">
    <property type="nucleotide sequence ID" value="NZ_CP126084.1"/>
</dbReference>
<dbReference type="Pfam" id="PF22882">
    <property type="entry name" value="GT-D-like"/>
    <property type="match status" value="1"/>
</dbReference>
<accession>A0AA95ICG6</accession>
<evidence type="ECO:0000259" key="2">
    <source>
        <dbReference type="Pfam" id="PF22882"/>
    </source>
</evidence>